<dbReference type="HOGENOM" id="CLU_2198005_0_0_1"/>
<dbReference type="Proteomes" id="UP000054018">
    <property type="component" value="Unassembled WGS sequence"/>
</dbReference>
<accession>A0A0D0AA49</accession>
<name>A0A0D0AA49_9AGAM</name>
<evidence type="ECO:0000313" key="1">
    <source>
        <dbReference type="EMBL" id="KIK28863.1"/>
    </source>
</evidence>
<proteinExistence type="predicted"/>
<dbReference type="AlphaFoldDB" id="A0A0D0AA49"/>
<reference evidence="1 2" key="1">
    <citation type="submission" date="2014-04" db="EMBL/GenBank/DDBJ databases">
        <authorList>
            <consortium name="DOE Joint Genome Institute"/>
            <person name="Kuo A."/>
            <person name="Kohler A."/>
            <person name="Costa M.D."/>
            <person name="Nagy L.G."/>
            <person name="Floudas D."/>
            <person name="Copeland A."/>
            <person name="Barry K.W."/>
            <person name="Cichocki N."/>
            <person name="Veneault-Fourrey C."/>
            <person name="LaButti K."/>
            <person name="Lindquist E.A."/>
            <person name="Lipzen A."/>
            <person name="Lundell T."/>
            <person name="Morin E."/>
            <person name="Murat C."/>
            <person name="Sun H."/>
            <person name="Tunlid A."/>
            <person name="Henrissat B."/>
            <person name="Grigoriev I.V."/>
            <person name="Hibbett D.S."/>
            <person name="Martin F."/>
            <person name="Nordberg H.P."/>
            <person name="Cantor M.N."/>
            <person name="Hua S.X."/>
        </authorList>
    </citation>
    <scope>NUCLEOTIDE SEQUENCE [LARGE SCALE GENOMIC DNA]</scope>
    <source>
        <strain evidence="1 2">441</strain>
    </source>
</reference>
<protein>
    <submittedName>
        <fullName evidence="1">Unplaced genomic scaffold scaffold_7, whole genome shotgun sequence</fullName>
    </submittedName>
</protein>
<organism evidence="1 2">
    <name type="scientific">Pisolithus microcarpus 441</name>
    <dbReference type="NCBI Taxonomy" id="765257"/>
    <lineage>
        <taxon>Eukaryota</taxon>
        <taxon>Fungi</taxon>
        <taxon>Dikarya</taxon>
        <taxon>Basidiomycota</taxon>
        <taxon>Agaricomycotina</taxon>
        <taxon>Agaricomycetes</taxon>
        <taxon>Agaricomycetidae</taxon>
        <taxon>Boletales</taxon>
        <taxon>Sclerodermatineae</taxon>
        <taxon>Pisolithaceae</taxon>
        <taxon>Pisolithus</taxon>
    </lineage>
</organism>
<keyword evidence="2" id="KW-1185">Reference proteome</keyword>
<evidence type="ECO:0000313" key="2">
    <source>
        <dbReference type="Proteomes" id="UP000054018"/>
    </source>
</evidence>
<dbReference type="EMBL" id="KN833691">
    <property type="protein sequence ID" value="KIK28863.1"/>
    <property type="molecule type" value="Genomic_DNA"/>
</dbReference>
<sequence>MKTKKHPYRHLYTSHSVVSGSSTKGPHFDFPDSQVWLLVASNEVHSNRSCRISRRRISRSVSKDELTCDRDGHDIVQVRTQWSDLFDDIFGESPEGSTRWQGFVPSED</sequence>
<reference evidence="2" key="2">
    <citation type="submission" date="2015-01" db="EMBL/GenBank/DDBJ databases">
        <title>Evolutionary Origins and Diversification of the Mycorrhizal Mutualists.</title>
        <authorList>
            <consortium name="DOE Joint Genome Institute"/>
            <consortium name="Mycorrhizal Genomics Consortium"/>
            <person name="Kohler A."/>
            <person name="Kuo A."/>
            <person name="Nagy L.G."/>
            <person name="Floudas D."/>
            <person name="Copeland A."/>
            <person name="Barry K.W."/>
            <person name="Cichocki N."/>
            <person name="Veneault-Fourrey C."/>
            <person name="LaButti K."/>
            <person name="Lindquist E.A."/>
            <person name="Lipzen A."/>
            <person name="Lundell T."/>
            <person name="Morin E."/>
            <person name="Murat C."/>
            <person name="Riley R."/>
            <person name="Ohm R."/>
            <person name="Sun H."/>
            <person name="Tunlid A."/>
            <person name="Henrissat B."/>
            <person name="Grigoriev I.V."/>
            <person name="Hibbett D.S."/>
            <person name="Martin F."/>
        </authorList>
    </citation>
    <scope>NUCLEOTIDE SEQUENCE [LARGE SCALE GENOMIC DNA]</scope>
    <source>
        <strain evidence="2">441</strain>
    </source>
</reference>
<gene>
    <name evidence="1" type="ORF">PISMIDRAFT_673109</name>
</gene>